<keyword evidence="2 5" id="KW-0812">Transmembrane</keyword>
<accession>A0A0A0BHU0</accession>
<evidence type="ECO:0000256" key="3">
    <source>
        <dbReference type="ARBA" id="ARBA00022989"/>
    </source>
</evidence>
<reference evidence="7 8" key="1">
    <citation type="submission" date="2014-09" db="EMBL/GenBank/DDBJ databases">
        <authorList>
            <person name="Grob C."/>
            <person name="Taubert M."/>
            <person name="Howat A.M."/>
            <person name="Burns O.J."/>
            <person name="Dixon J.L."/>
            <person name="Chen Y."/>
            <person name="Murrell J.C."/>
        </authorList>
    </citation>
    <scope>NUCLEOTIDE SEQUENCE [LARGE SCALE GENOMIC DNA]</scope>
    <source>
        <strain evidence="7">L4</strain>
    </source>
</reference>
<evidence type="ECO:0000256" key="1">
    <source>
        <dbReference type="ARBA" id="ARBA00004141"/>
    </source>
</evidence>
<dbReference type="EMBL" id="JRQD01000004">
    <property type="protein sequence ID" value="KGM06654.1"/>
    <property type="molecule type" value="Genomic_DNA"/>
</dbReference>
<feature type="transmembrane region" description="Helical" evidence="5">
    <location>
        <begin position="168"/>
        <end position="196"/>
    </location>
</feature>
<keyword evidence="3 5" id="KW-1133">Transmembrane helix</keyword>
<dbReference type="Proteomes" id="UP000029999">
    <property type="component" value="Unassembled WGS sequence"/>
</dbReference>
<dbReference type="STRING" id="392484.LP43_1878"/>
<feature type="transmembrane region" description="Helical" evidence="5">
    <location>
        <begin position="133"/>
        <end position="156"/>
    </location>
</feature>
<feature type="transmembrane region" description="Helical" evidence="5">
    <location>
        <begin position="108"/>
        <end position="127"/>
    </location>
</feature>
<evidence type="ECO:0000259" key="6">
    <source>
        <dbReference type="Pfam" id="PF04893"/>
    </source>
</evidence>
<keyword evidence="4 5" id="KW-0472">Membrane</keyword>
<comment type="caution">
    <text evidence="7">The sequence shown here is derived from an EMBL/GenBank/DDBJ whole genome shotgun (WGS) entry which is preliminary data.</text>
</comment>
<evidence type="ECO:0000256" key="5">
    <source>
        <dbReference type="SAM" id="Phobius"/>
    </source>
</evidence>
<gene>
    <name evidence="7" type="ORF">LP43_1878</name>
</gene>
<organism evidence="7 8">
    <name type="scientific">Methylophaga thiooxydans</name>
    <dbReference type="NCBI Taxonomy" id="392484"/>
    <lineage>
        <taxon>Bacteria</taxon>
        <taxon>Pseudomonadati</taxon>
        <taxon>Pseudomonadota</taxon>
        <taxon>Gammaproteobacteria</taxon>
        <taxon>Thiotrichales</taxon>
        <taxon>Piscirickettsiaceae</taxon>
        <taxon>Methylophaga</taxon>
    </lineage>
</organism>
<feature type="domain" description="Yip1" evidence="6">
    <location>
        <begin position="10"/>
        <end position="184"/>
    </location>
</feature>
<feature type="transmembrane region" description="Helical" evidence="5">
    <location>
        <begin position="78"/>
        <end position="96"/>
    </location>
</feature>
<evidence type="ECO:0000313" key="8">
    <source>
        <dbReference type="Proteomes" id="UP000029999"/>
    </source>
</evidence>
<sequence>MYHHHHHHFWGLFSVPHAEWESISEEKEDLVLFGLARLAVLAAIPAIAFLIGITLIGWSLSGSEFHQIPVAKAVPMALAFYVLITVFTLMMAYFTFSMERAFGTETSFGRCLVFVSYTATPMYMAGLVGFVPIVWLAMLVLMAAVGYSLYLLYIGIPIYMKIPDGKGYVVSTSIISAGLCLLVVFNVGTVIIWSVVYA</sequence>
<dbReference type="GO" id="GO:0016020">
    <property type="term" value="C:membrane"/>
    <property type="evidence" value="ECO:0007669"/>
    <property type="project" value="UniProtKB-SubCell"/>
</dbReference>
<evidence type="ECO:0000313" key="7">
    <source>
        <dbReference type="EMBL" id="KGM06654.1"/>
    </source>
</evidence>
<evidence type="ECO:0000256" key="4">
    <source>
        <dbReference type="ARBA" id="ARBA00023136"/>
    </source>
</evidence>
<proteinExistence type="predicted"/>
<comment type="subcellular location">
    <subcellularLocation>
        <location evidence="1">Membrane</location>
        <topology evidence="1">Multi-pass membrane protein</topology>
    </subcellularLocation>
</comment>
<name>A0A0A0BHU0_9GAMM</name>
<evidence type="ECO:0000256" key="2">
    <source>
        <dbReference type="ARBA" id="ARBA00022692"/>
    </source>
</evidence>
<dbReference type="Pfam" id="PF04893">
    <property type="entry name" value="Yip1"/>
    <property type="match status" value="1"/>
</dbReference>
<feature type="transmembrane region" description="Helical" evidence="5">
    <location>
        <begin position="30"/>
        <end position="58"/>
    </location>
</feature>
<dbReference type="RefSeq" id="WP_008291207.1">
    <property type="nucleotide sequence ID" value="NZ_JADFAB010000002.1"/>
</dbReference>
<dbReference type="InterPro" id="IPR006977">
    <property type="entry name" value="Yip1_dom"/>
</dbReference>
<dbReference type="AlphaFoldDB" id="A0A0A0BHU0"/>
<protein>
    <recommendedName>
        <fullName evidence="6">Yip1 domain-containing protein</fullName>
    </recommendedName>
</protein>